<dbReference type="RefSeq" id="WP_380006195.1">
    <property type="nucleotide sequence ID" value="NZ_JBHLYR010000013.1"/>
</dbReference>
<feature type="transmembrane region" description="Helical" evidence="1">
    <location>
        <begin position="12"/>
        <end position="31"/>
    </location>
</feature>
<keyword evidence="1" id="KW-0812">Transmembrane</keyword>
<keyword evidence="1" id="KW-0472">Membrane</keyword>
<feature type="transmembrane region" description="Helical" evidence="1">
    <location>
        <begin position="102"/>
        <end position="127"/>
    </location>
</feature>
<dbReference type="Proteomes" id="UP001589733">
    <property type="component" value="Unassembled WGS sequence"/>
</dbReference>
<proteinExistence type="predicted"/>
<feature type="transmembrane region" description="Helical" evidence="1">
    <location>
        <begin position="43"/>
        <end position="62"/>
    </location>
</feature>
<comment type="caution">
    <text evidence="2">The sequence shown here is derived from an EMBL/GenBank/DDBJ whole genome shotgun (WGS) entry which is preliminary data.</text>
</comment>
<dbReference type="InterPro" id="IPR020509">
    <property type="entry name" value="Uncharacterised_YnzE"/>
</dbReference>
<evidence type="ECO:0000256" key="1">
    <source>
        <dbReference type="SAM" id="Phobius"/>
    </source>
</evidence>
<name>A0ABV6AV39_9DEIO</name>
<evidence type="ECO:0000313" key="3">
    <source>
        <dbReference type="Proteomes" id="UP001589733"/>
    </source>
</evidence>
<feature type="transmembrane region" description="Helical" evidence="1">
    <location>
        <begin position="74"/>
        <end position="96"/>
    </location>
</feature>
<dbReference type="EMBL" id="JBHLYR010000013">
    <property type="protein sequence ID" value="MFB9991359.1"/>
    <property type="molecule type" value="Genomic_DNA"/>
</dbReference>
<reference evidence="2 3" key="1">
    <citation type="submission" date="2024-09" db="EMBL/GenBank/DDBJ databases">
        <authorList>
            <person name="Sun Q."/>
            <person name="Mori K."/>
        </authorList>
    </citation>
    <scope>NUCLEOTIDE SEQUENCE [LARGE SCALE GENOMIC DNA]</scope>
    <source>
        <strain evidence="2 3">JCM 13503</strain>
    </source>
</reference>
<protein>
    <submittedName>
        <fullName evidence="2">DUF5367 family protein</fullName>
    </submittedName>
</protein>
<keyword evidence="3" id="KW-1185">Reference proteome</keyword>
<evidence type="ECO:0000313" key="2">
    <source>
        <dbReference type="EMBL" id="MFB9991359.1"/>
    </source>
</evidence>
<dbReference type="Pfam" id="PF17329">
    <property type="entry name" value="DUF5367"/>
    <property type="match status" value="1"/>
</dbReference>
<keyword evidence="1" id="KW-1133">Transmembrane helix</keyword>
<accession>A0ABV6AV39</accession>
<gene>
    <name evidence="2" type="ORF">ACFFLM_05120</name>
</gene>
<organism evidence="2 3">
    <name type="scientific">Deinococcus oregonensis</name>
    <dbReference type="NCBI Taxonomy" id="1805970"/>
    <lineage>
        <taxon>Bacteria</taxon>
        <taxon>Thermotogati</taxon>
        <taxon>Deinococcota</taxon>
        <taxon>Deinococci</taxon>
        <taxon>Deinococcales</taxon>
        <taxon>Deinococcaceae</taxon>
        <taxon>Deinococcus</taxon>
    </lineage>
</organism>
<sequence length="144" mass="15643">MDKTVPLPVLRLFVLGLVFWVIAMLIFRLFGQVLLVPGDTFRTVLLFAAVFPLMYVLMNAVLSAQRLAGKDRVVGATWLLAPGLLLDGLVSVPFFGLVFPNMAVSAASLFGALMCAGYATGFLVSLLPSWKRLQQAAPRTTRLS</sequence>